<feature type="region of interest" description="Disordered" evidence="10">
    <location>
        <begin position="1"/>
        <end position="41"/>
    </location>
</feature>
<dbReference type="AlphaFoldDB" id="A0A021VT47"/>
<comment type="caution">
    <text evidence="12">The sequence shown here is derived from an EMBL/GenBank/DDBJ whole genome shotgun (WGS) entry which is preliminary data.</text>
</comment>
<dbReference type="Proteomes" id="UP000019753">
    <property type="component" value="Unassembled WGS sequence"/>
</dbReference>
<evidence type="ECO:0000256" key="3">
    <source>
        <dbReference type="ARBA" id="ARBA00022763"/>
    </source>
</evidence>
<dbReference type="GO" id="GO:0051539">
    <property type="term" value="F:4 iron, 4 sulfur cluster binding"/>
    <property type="evidence" value="ECO:0007669"/>
    <property type="project" value="UniProtKB-KW"/>
</dbReference>
<keyword evidence="13" id="KW-1185">Reference proteome</keyword>
<keyword evidence="3" id="KW-0227">DNA damage</keyword>
<evidence type="ECO:0000313" key="12">
    <source>
        <dbReference type="EMBL" id="EYR62247.1"/>
    </source>
</evidence>
<reference evidence="12 13" key="1">
    <citation type="submission" date="2014-01" db="EMBL/GenBank/DDBJ databases">
        <title>Actinotalea ferrariae CF5-4.</title>
        <authorList>
            <person name="Chen F."/>
            <person name="Li Y."/>
            <person name="Wang G."/>
        </authorList>
    </citation>
    <scope>NUCLEOTIDE SEQUENCE [LARGE SCALE GENOMIC DNA]</scope>
    <source>
        <strain evidence="12 13">CF5-4</strain>
    </source>
</reference>
<dbReference type="GO" id="GO:0033958">
    <property type="term" value="F:DNA-deoxyinosine glycosylase activity"/>
    <property type="evidence" value="ECO:0007669"/>
    <property type="project" value="InterPro"/>
</dbReference>
<evidence type="ECO:0000256" key="4">
    <source>
        <dbReference type="ARBA" id="ARBA00022801"/>
    </source>
</evidence>
<dbReference type="SMART" id="SM00987">
    <property type="entry name" value="UreE_C"/>
    <property type="match status" value="1"/>
</dbReference>
<evidence type="ECO:0000256" key="10">
    <source>
        <dbReference type="SAM" id="MobiDB-lite"/>
    </source>
</evidence>
<evidence type="ECO:0000256" key="6">
    <source>
        <dbReference type="ARBA" id="ARBA00023014"/>
    </source>
</evidence>
<evidence type="ECO:0000256" key="9">
    <source>
        <dbReference type="ARBA" id="ARBA00023887"/>
    </source>
</evidence>
<dbReference type="EMBL" id="AXCW01000286">
    <property type="protein sequence ID" value="EYR62247.1"/>
    <property type="molecule type" value="Genomic_DNA"/>
</dbReference>
<evidence type="ECO:0000256" key="8">
    <source>
        <dbReference type="ARBA" id="ARBA00023779"/>
    </source>
</evidence>
<evidence type="ECO:0000313" key="13">
    <source>
        <dbReference type="Proteomes" id="UP000019753"/>
    </source>
</evidence>
<dbReference type="RefSeq" id="WP_034228381.1">
    <property type="nucleotide sequence ID" value="NZ_AXCW01000286.1"/>
</dbReference>
<comment type="similarity">
    <text evidence="8">Belongs to the uracil-DNA glycosylase (UDG) superfamily. Type 5 (UDGb) family.</text>
</comment>
<dbReference type="CDD" id="cd10031">
    <property type="entry name" value="UDG-F5_TTUDGB_like"/>
    <property type="match status" value="1"/>
</dbReference>
<keyword evidence="1" id="KW-0004">4Fe-4S</keyword>
<organism evidence="12 13">
    <name type="scientific">Actinotalea ferrariae CF5-4</name>
    <dbReference type="NCBI Taxonomy" id="948458"/>
    <lineage>
        <taxon>Bacteria</taxon>
        <taxon>Bacillati</taxon>
        <taxon>Actinomycetota</taxon>
        <taxon>Actinomycetes</taxon>
        <taxon>Micrococcales</taxon>
        <taxon>Cellulomonadaceae</taxon>
        <taxon>Actinotalea</taxon>
    </lineage>
</organism>
<dbReference type="Pfam" id="PF03167">
    <property type="entry name" value="UDG"/>
    <property type="match status" value="1"/>
</dbReference>
<evidence type="ECO:0000256" key="1">
    <source>
        <dbReference type="ARBA" id="ARBA00022485"/>
    </source>
</evidence>
<dbReference type="GO" id="GO:0006284">
    <property type="term" value="P:base-excision repair"/>
    <property type="evidence" value="ECO:0007669"/>
    <property type="project" value="InterPro"/>
</dbReference>
<dbReference type="GO" id="GO:0004844">
    <property type="term" value="F:uracil DNA N-glycosylase activity"/>
    <property type="evidence" value="ECO:0007669"/>
    <property type="project" value="InterPro"/>
</dbReference>
<keyword evidence="6" id="KW-0411">Iron-sulfur</keyword>
<keyword evidence="4" id="KW-0378">Hydrolase</keyword>
<sequence>MTPSPPESRLLPHPRTGAGFPSPVPPGAGWPGDPAHPSTPVAATADDVVALADAAPDLTALDAASSVCRACPRLVAWREDVAVVKRRAFRDQPYWGRPAPGFGDPAARLLVVGLAPAAHGANRTGRLFTGDRSGDWIFAGLHRAGLASQAESVDAADGLSLTDVRMVPAVRCAPPDNAPLPVERDTCAGWFRREVELTAGTVRAVLVLGAFGWRSMLGAARSFGWEVPRPAPVFAHGAHAPLRRPDGVVVHLVGSYHVSQQNTQTGRLTEAMLDDAIATAVRLARRPALSDGDPTAET</sequence>
<dbReference type="PANTHER" id="PTHR33693:SF3">
    <property type="entry name" value="TYPE-5 URACIL-DNA GLYCOSYLASE"/>
    <property type="match status" value="1"/>
</dbReference>
<dbReference type="PANTHER" id="PTHR33693">
    <property type="entry name" value="TYPE-5 URACIL-DNA GLYCOSYLASE"/>
    <property type="match status" value="1"/>
</dbReference>
<gene>
    <name evidence="12" type="ORF">N866_10345</name>
</gene>
<name>A0A021VT47_9CELL</name>
<dbReference type="GO" id="GO:0046872">
    <property type="term" value="F:metal ion binding"/>
    <property type="evidence" value="ECO:0007669"/>
    <property type="project" value="UniProtKB-KW"/>
</dbReference>
<evidence type="ECO:0000256" key="2">
    <source>
        <dbReference type="ARBA" id="ARBA00022723"/>
    </source>
</evidence>
<keyword evidence="5" id="KW-0408">Iron</keyword>
<dbReference type="SUPFAM" id="SSF52141">
    <property type="entry name" value="Uracil-DNA glycosylase-like"/>
    <property type="match status" value="1"/>
</dbReference>
<dbReference type="SMART" id="SM00986">
    <property type="entry name" value="UDG"/>
    <property type="match status" value="1"/>
</dbReference>
<dbReference type="InterPro" id="IPR051536">
    <property type="entry name" value="UDG_Type-4/5"/>
</dbReference>
<dbReference type="Gene3D" id="3.40.470.10">
    <property type="entry name" value="Uracil-DNA glycosylase-like domain"/>
    <property type="match status" value="1"/>
</dbReference>
<dbReference type="InterPro" id="IPR005122">
    <property type="entry name" value="Uracil-DNA_glycosylase-like"/>
</dbReference>
<keyword evidence="2" id="KW-0479">Metal-binding</keyword>
<proteinExistence type="inferred from homology"/>
<evidence type="ECO:0000259" key="11">
    <source>
        <dbReference type="SMART" id="SM00986"/>
    </source>
</evidence>
<evidence type="ECO:0000256" key="5">
    <source>
        <dbReference type="ARBA" id="ARBA00023004"/>
    </source>
</evidence>
<evidence type="ECO:0000256" key="7">
    <source>
        <dbReference type="ARBA" id="ARBA00023204"/>
    </source>
</evidence>
<dbReference type="InterPro" id="IPR036895">
    <property type="entry name" value="Uracil-DNA_glycosylase-like_sf"/>
</dbReference>
<accession>A0A021VT47</accession>
<protein>
    <recommendedName>
        <fullName evidence="9">Type-5 uracil-DNA glycosylase</fullName>
    </recommendedName>
</protein>
<feature type="domain" description="Uracil-DNA glycosylase-like" evidence="11">
    <location>
        <begin position="100"/>
        <end position="277"/>
    </location>
</feature>
<dbReference type="InterPro" id="IPR044147">
    <property type="entry name" value="UdgB-like"/>
</dbReference>
<dbReference type="OrthoDB" id="9787663at2"/>
<keyword evidence="7" id="KW-0234">DNA repair</keyword>